<dbReference type="AlphaFoldDB" id="A0A2U1JS96"/>
<keyword evidence="2 7" id="KW-0808">Transferase</keyword>
<dbReference type="PANTHER" id="PTHR42916:SF1">
    <property type="entry name" value="PROTEIN PHYLLO, CHLOROPLASTIC"/>
    <property type="match status" value="1"/>
</dbReference>
<dbReference type="InterPro" id="IPR029061">
    <property type="entry name" value="THDP-binding"/>
</dbReference>
<dbReference type="InterPro" id="IPR004433">
    <property type="entry name" value="MenaQ_synth_MenD"/>
</dbReference>
<comment type="pathway">
    <text evidence="7">Quinol/quinone metabolism; 1,4-dihydroxy-2-naphthoate biosynthesis; 1,4-dihydroxy-2-naphthoate from chorismate: step 2/7.</text>
</comment>
<evidence type="ECO:0000256" key="6">
    <source>
        <dbReference type="ARBA" id="ARBA00023211"/>
    </source>
</evidence>
<evidence type="ECO:0000259" key="10">
    <source>
        <dbReference type="Pfam" id="PF16582"/>
    </source>
</evidence>
<evidence type="ECO:0000256" key="7">
    <source>
        <dbReference type="HAMAP-Rule" id="MF_01659"/>
    </source>
</evidence>
<dbReference type="Gene3D" id="3.40.50.1220">
    <property type="entry name" value="TPP-binding domain"/>
    <property type="match status" value="1"/>
</dbReference>
<dbReference type="Pfam" id="PF02775">
    <property type="entry name" value="TPP_enzyme_C"/>
    <property type="match status" value="1"/>
</dbReference>
<dbReference type="PIRSF" id="PIRSF004983">
    <property type="entry name" value="MenD"/>
    <property type="match status" value="1"/>
</dbReference>
<comment type="cofactor">
    <cofactor evidence="7">
        <name>thiamine diphosphate</name>
        <dbReference type="ChEBI" id="CHEBI:58937"/>
    </cofactor>
    <text evidence="7">Binds 1 thiamine pyrophosphate per subunit.</text>
</comment>
<protein>
    <recommendedName>
        <fullName evidence="7">2-succinyl-5-enolpyruvyl-6-hydroxy-3-cyclohexene-1-carboxylate synthase</fullName>
        <shortName evidence="7">SEPHCHC synthase</shortName>
        <ecNumber evidence="7">2.2.1.9</ecNumber>
    </recommendedName>
    <alternativeName>
        <fullName evidence="7">Menaquinone biosynthesis protein MenD</fullName>
    </alternativeName>
</protein>
<dbReference type="HAMAP" id="MF_01659">
    <property type="entry name" value="MenD"/>
    <property type="match status" value="1"/>
</dbReference>
<evidence type="ECO:0000256" key="5">
    <source>
        <dbReference type="ARBA" id="ARBA00023052"/>
    </source>
</evidence>
<dbReference type="CDD" id="cd02009">
    <property type="entry name" value="TPP_SHCHC_synthase"/>
    <property type="match status" value="1"/>
</dbReference>
<evidence type="ECO:0000256" key="3">
    <source>
        <dbReference type="ARBA" id="ARBA00022723"/>
    </source>
</evidence>
<dbReference type="GO" id="GO:0000287">
    <property type="term" value="F:magnesium ion binding"/>
    <property type="evidence" value="ECO:0007669"/>
    <property type="project" value="UniProtKB-UniRule"/>
</dbReference>
<reference evidence="11 12" key="1">
    <citation type="submission" date="2018-04" db="EMBL/GenBank/DDBJ databases">
        <title>Camelliibacillus theae gen. nov., sp. nov., isolated from Pu'er tea.</title>
        <authorList>
            <person name="Niu L."/>
        </authorList>
    </citation>
    <scope>NUCLEOTIDE SEQUENCE [LARGE SCALE GENOMIC DNA]</scope>
    <source>
        <strain evidence="11 12">T8</strain>
    </source>
</reference>
<comment type="caution">
    <text evidence="11">The sequence shown here is derived from an EMBL/GenBank/DDBJ whole genome shotgun (WGS) entry which is preliminary data.</text>
</comment>
<dbReference type="UniPathway" id="UPA00079"/>
<dbReference type="OrthoDB" id="9791859at2"/>
<keyword evidence="6 7" id="KW-0464">Manganese</keyword>
<name>A0A2U1JS96_9BACI</name>
<dbReference type="InterPro" id="IPR012001">
    <property type="entry name" value="Thiamin_PyroP_enz_TPP-bd_dom"/>
</dbReference>
<accession>A0A2U1JS96</accession>
<keyword evidence="12" id="KW-1185">Reference proteome</keyword>
<dbReference type="SUPFAM" id="SSF52467">
    <property type="entry name" value="DHS-like NAD/FAD-binding domain"/>
    <property type="match status" value="1"/>
</dbReference>
<dbReference type="InterPro" id="IPR032264">
    <property type="entry name" value="MenD_middle"/>
</dbReference>
<keyword evidence="3 7" id="KW-0479">Metal-binding</keyword>
<feature type="domain" description="Thiamine pyrophosphate enzyme TPP-binding" evidence="8">
    <location>
        <begin position="427"/>
        <end position="558"/>
    </location>
</feature>
<comment type="subunit">
    <text evidence="7">Homodimer.</text>
</comment>
<evidence type="ECO:0000259" key="8">
    <source>
        <dbReference type="Pfam" id="PF02775"/>
    </source>
</evidence>
<dbReference type="NCBIfam" id="TIGR00173">
    <property type="entry name" value="menD"/>
    <property type="match status" value="1"/>
</dbReference>
<dbReference type="Pfam" id="PF02776">
    <property type="entry name" value="TPP_enzyme_N"/>
    <property type="match status" value="1"/>
</dbReference>
<dbReference type="EC" id="2.2.1.9" evidence="7"/>
<keyword evidence="1 7" id="KW-0474">Menaquinone biosynthesis</keyword>
<keyword evidence="5 7" id="KW-0786">Thiamine pyrophosphate</keyword>
<evidence type="ECO:0000256" key="4">
    <source>
        <dbReference type="ARBA" id="ARBA00022842"/>
    </source>
</evidence>
<sequence length="589" mass="64972">MIENHTLTKYTAAFVDELVRSGTRHAVISPGSRSTPLALLMAEHPGLKIWLQVDERSAAFFALGIAKSKNEPVAIVCTSGTAAANYYPAVIEAKLSRIPLVVLTADRPHELRDSGAPQTIDQVRLFGTYPKWFVDMALPEESDDLLRYSRITASRAVSTAIATPAGPVHLNLPFREPLLPDLSLPTLWEGGREAGKSYTAVISGSRTCSDDDLQSLAKEITSNQKGLIICGPVNEGASFASELVKLSEKLQFPILADPLSQLRTGPHKKDTIIDTYDAFLRVTAFTSRFEPDVIIRFGAMPVSKALLLYIKNNPTCRQILIDDGAGWRDPTLTASDLIYVSPFDFCSRMSSFVKGQNKEAKKWLKTWQDVNSMSKEAIHQAAVHDKMNEGQAMLEAVSMLPDKASIFVGNSMPIRDLDTFLFNQSKQIRTFANRGANGIDGVVSTALGASLHSEPLVLVIGDLSFFHDLNGLLPAKLYSLNATIIVVNNDGGGIFSFLPQAEHKSKHFEQLFGTPIGLHFKHVVEMYGGTFVRATDWNGFRNVYEDSLKTNGLNVIEIVTNRSENVRLHKQIWNQVERTVQAKLFGEKK</sequence>
<evidence type="ECO:0000256" key="1">
    <source>
        <dbReference type="ARBA" id="ARBA00022428"/>
    </source>
</evidence>
<dbReference type="PANTHER" id="PTHR42916">
    <property type="entry name" value="2-SUCCINYL-5-ENOLPYRUVYL-6-HYDROXY-3-CYCLOHEXENE-1-CARBOXYLATE SYNTHASE"/>
    <property type="match status" value="1"/>
</dbReference>
<dbReference type="Gene3D" id="3.40.50.970">
    <property type="match status" value="2"/>
</dbReference>
<evidence type="ECO:0000313" key="11">
    <source>
        <dbReference type="EMBL" id="PWA08041.1"/>
    </source>
</evidence>
<dbReference type="GO" id="GO:0030145">
    <property type="term" value="F:manganese ion binding"/>
    <property type="evidence" value="ECO:0007669"/>
    <property type="project" value="UniProtKB-UniRule"/>
</dbReference>
<keyword evidence="4 7" id="KW-0460">Magnesium</keyword>
<dbReference type="CDD" id="cd07037">
    <property type="entry name" value="TPP_PYR_MenD"/>
    <property type="match status" value="1"/>
</dbReference>
<feature type="domain" description="Thiamine pyrophosphate enzyme N-terminal TPP-binding" evidence="9">
    <location>
        <begin position="10"/>
        <end position="124"/>
    </location>
</feature>
<dbReference type="GO" id="GO:0009234">
    <property type="term" value="P:menaquinone biosynthetic process"/>
    <property type="evidence" value="ECO:0007669"/>
    <property type="project" value="UniProtKB-UniRule"/>
</dbReference>
<feature type="domain" description="Menaquinone biosynthesis protein MenD middle" evidence="10">
    <location>
        <begin position="222"/>
        <end position="408"/>
    </location>
</feature>
<dbReference type="RefSeq" id="WP_116555832.1">
    <property type="nucleotide sequence ID" value="NZ_QCZG01000042.1"/>
</dbReference>
<dbReference type="GO" id="GO:0030976">
    <property type="term" value="F:thiamine pyrophosphate binding"/>
    <property type="evidence" value="ECO:0007669"/>
    <property type="project" value="UniProtKB-UniRule"/>
</dbReference>
<comment type="function">
    <text evidence="7">Catalyzes the thiamine diphosphate-dependent decarboxylation of 2-oxoglutarate and the subsequent addition of the resulting succinic semialdehyde-thiamine pyrophosphate anion to isochorismate to yield 2-succinyl-5-enolpyruvyl-6-hydroxy-3-cyclohexene-1-carboxylate (SEPHCHC).</text>
</comment>
<dbReference type="UniPathway" id="UPA01057">
    <property type="reaction ID" value="UER00164"/>
</dbReference>
<evidence type="ECO:0000313" key="12">
    <source>
        <dbReference type="Proteomes" id="UP000245998"/>
    </source>
</evidence>
<evidence type="ECO:0000256" key="2">
    <source>
        <dbReference type="ARBA" id="ARBA00022679"/>
    </source>
</evidence>
<proteinExistence type="inferred from homology"/>
<dbReference type="Proteomes" id="UP000245998">
    <property type="component" value="Unassembled WGS sequence"/>
</dbReference>
<dbReference type="EMBL" id="QCZG01000042">
    <property type="protein sequence ID" value="PWA08041.1"/>
    <property type="molecule type" value="Genomic_DNA"/>
</dbReference>
<dbReference type="InterPro" id="IPR011766">
    <property type="entry name" value="TPP_enzyme_TPP-bd"/>
</dbReference>
<comment type="pathway">
    <text evidence="7">Quinol/quinone metabolism; menaquinone biosynthesis.</text>
</comment>
<organism evidence="11 12">
    <name type="scientific">Pueribacillus theae</name>
    <dbReference type="NCBI Taxonomy" id="2171751"/>
    <lineage>
        <taxon>Bacteria</taxon>
        <taxon>Bacillati</taxon>
        <taxon>Bacillota</taxon>
        <taxon>Bacilli</taxon>
        <taxon>Bacillales</taxon>
        <taxon>Bacillaceae</taxon>
        <taxon>Pueribacillus</taxon>
    </lineage>
</organism>
<evidence type="ECO:0000259" key="9">
    <source>
        <dbReference type="Pfam" id="PF02776"/>
    </source>
</evidence>
<comment type="similarity">
    <text evidence="7">Belongs to the TPP enzyme family. MenD subfamily.</text>
</comment>
<comment type="cofactor">
    <cofactor evidence="7">
        <name>Mg(2+)</name>
        <dbReference type="ChEBI" id="CHEBI:18420"/>
    </cofactor>
    <cofactor evidence="7">
        <name>Mn(2+)</name>
        <dbReference type="ChEBI" id="CHEBI:29035"/>
    </cofactor>
</comment>
<dbReference type="InterPro" id="IPR029035">
    <property type="entry name" value="DHS-like_NAD/FAD-binding_dom"/>
</dbReference>
<dbReference type="SUPFAM" id="SSF52518">
    <property type="entry name" value="Thiamin diphosphate-binding fold (THDP-binding)"/>
    <property type="match status" value="2"/>
</dbReference>
<dbReference type="Pfam" id="PF16582">
    <property type="entry name" value="TPP_enzyme_M_2"/>
    <property type="match status" value="1"/>
</dbReference>
<dbReference type="GO" id="GO:0070204">
    <property type="term" value="F:2-succinyl-5-enolpyruvyl-6-hydroxy-3-cyclohexene-1-carboxylic-acid synthase activity"/>
    <property type="evidence" value="ECO:0007669"/>
    <property type="project" value="UniProtKB-UniRule"/>
</dbReference>
<comment type="catalytic activity">
    <reaction evidence="7">
        <text>isochorismate + 2-oxoglutarate + H(+) = 5-enolpyruvoyl-6-hydroxy-2-succinyl-cyclohex-3-ene-1-carboxylate + CO2</text>
        <dbReference type="Rhea" id="RHEA:25593"/>
        <dbReference type="ChEBI" id="CHEBI:15378"/>
        <dbReference type="ChEBI" id="CHEBI:16526"/>
        <dbReference type="ChEBI" id="CHEBI:16810"/>
        <dbReference type="ChEBI" id="CHEBI:29780"/>
        <dbReference type="ChEBI" id="CHEBI:58818"/>
        <dbReference type="EC" id="2.2.1.9"/>
    </reaction>
</comment>
<gene>
    <name evidence="7" type="primary">menD</name>
    <name evidence="11" type="ORF">DCC39_15610</name>
</gene>